<feature type="transmembrane region" description="Helical" evidence="2">
    <location>
        <begin position="285"/>
        <end position="309"/>
    </location>
</feature>
<gene>
    <name evidence="3" type="ORF">CPB83DRAFT_897551</name>
</gene>
<accession>A0A9P6JLI1</accession>
<dbReference type="Gene3D" id="2.60.120.260">
    <property type="entry name" value="Galactose-binding domain-like"/>
    <property type="match status" value="2"/>
</dbReference>
<keyword evidence="2" id="KW-0812">Transmembrane</keyword>
<feature type="region of interest" description="Disordered" evidence="1">
    <location>
        <begin position="336"/>
        <end position="459"/>
    </location>
</feature>
<evidence type="ECO:0008006" key="5">
    <source>
        <dbReference type="Google" id="ProtNLM"/>
    </source>
</evidence>
<evidence type="ECO:0000256" key="2">
    <source>
        <dbReference type="SAM" id="Phobius"/>
    </source>
</evidence>
<evidence type="ECO:0000313" key="4">
    <source>
        <dbReference type="Proteomes" id="UP000807306"/>
    </source>
</evidence>
<dbReference type="EMBL" id="MU157892">
    <property type="protein sequence ID" value="KAF9524883.1"/>
    <property type="molecule type" value="Genomic_DNA"/>
</dbReference>
<keyword evidence="2" id="KW-0472">Membrane</keyword>
<comment type="caution">
    <text evidence="3">The sequence shown here is derived from an EMBL/GenBank/DDBJ whole genome shotgun (WGS) entry which is preliminary data.</text>
</comment>
<evidence type="ECO:0000313" key="3">
    <source>
        <dbReference type="EMBL" id="KAF9524883.1"/>
    </source>
</evidence>
<feature type="compositionally biased region" description="Low complexity" evidence="1">
    <location>
        <begin position="414"/>
        <end position="426"/>
    </location>
</feature>
<reference evidence="3" key="1">
    <citation type="submission" date="2020-11" db="EMBL/GenBank/DDBJ databases">
        <authorList>
            <consortium name="DOE Joint Genome Institute"/>
            <person name="Ahrendt S."/>
            <person name="Riley R."/>
            <person name="Andreopoulos W."/>
            <person name="Labutti K."/>
            <person name="Pangilinan J."/>
            <person name="Ruiz-Duenas F.J."/>
            <person name="Barrasa J.M."/>
            <person name="Sanchez-Garcia M."/>
            <person name="Camarero S."/>
            <person name="Miyauchi S."/>
            <person name="Serrano A."/>
            <person name="Linde D."/>
            <person name="Babiker R."/>
            <person name="Drula E."/>
            <person name="Ayuso-Fernandez I."/>
            <person name="Pacheco R."/>
            <person name="Padilla G."/>
            <person name="Ferreira P."/>
            <person name="Barriuso J."/>
            <person name="Kellner H."/>
            <person name="Castanera R."/>
            <person name="Alfaro M."/>
            <person name="Ramirez L."/>
            <person name="Pisabarro A.G."/>
            <person name="Kuo A."/>
            <person name="Tritt A."/>
            <person name="Lipzen A."/>
            <person name="He G."/>
            <person name="Yan M."/>
            <person name="Ng V."/>
            <person name="Cullen D."/>
            <person name="Martin F."/>
            <person name="Rosso M.-N."/>
            <person name="Henrissat B."/>
            <person name="Hibbett D."/>
            <person name="Martinez A.T."/>
            <person name="Grigoriev I.V."/>
        </authorList>
    </citation>
    <scope>NUCLEOTIDE SEQUENCE</scope>
    <source>
        <strain evidence="3">CBS 506.95</strain>
    </source>
</reference>
<organism evidence="3 4">
    <name type="scientific">Crepidotus variabilis</name>
    <dbReference type="NCBI Taxonomy" id="179855"/>
    <lineage>
        <taxon>Eukaryota</taxon>
        <taxon>Fungi</taxon>
        <taxon>Dikarya</taxon>
        <taxon>Basidiomycota</taxon>
        <taxon>Agaricomycotina</taxon>
        <taxon>Agaricomycetes</taxon>
        <taxon>Agaricomycetidae</taxon>
        <taxon>Agaricales</taxon>
        <taxon>Agaricineae</taxon>
        <taxon>Crepidotaceae</taxon>
        <taxon>Crepidotus</taxon>
    </lineage>
</organism>
<feature type="region of interest" description="Disordered" evidence="1">
    <location>
        <begin position="250"/>
        <end position="282"/>
    </location>
</feature>
<dbReference type="OrthoDB" id="3052647at2759"/>
<dbReference type="AlphaFoldDB" id="A0A9P6JLI1"/>
<protein>
    <recommendedName>
        <fullName evidence="5">Transmembrane protein</fullName>
    </recommendedName>
</protein>
<proteinExistence type="predicted"/>
<keyword evidence="2" id="KW-1133">Transmembrane helix</keyword>
<dbReference type="Proteomes" id="UP000807306">
    <property type="component" value="Unassembled WGS sequence"/>
</dbReference>
<feature type="compositionally biased region" description="Polar residues" evidence="1">
    <location>
        <begin position="250"/>
        <end position="267"/>
    </location>
</feature>
<evidence type="ECO:0000256" key="1">
    <source>
        <dbReference type="SAM" id="MobiDB-lite"/>
    </source>
</evidence>
<name>A0A9P6JLI1_9AGAR</name>
<feature type="compositionally biased region" description="Basic and acidic residues" evidence="1">
    <location>
        <begin position="429"/>
        <end position="441"/>
    </location>
</feature>
<sequence length="459" mass="50098">MSNRAVIVDNQDLGIDYVGNSWKSDQGNRNLIGNYGPQFKGSLHGTDSPASLSFQFSGTSVKVYGSNVDHDTTGSLNPRWECFIDQRSIGASKPFAFQENNWNFCEDLDVPDGLHTLTVNVTVSQNQTFWFDRIEYIPSQTDWKKAGTANMTQTHGASFEFDFNGVSVSWFSWVLAEYPKNSTSGTYAIDGGSPQTFTISGNSADPTQTLYNQELFETPTLPMGQHTLSVLYNGNGNTTPLTLDYLVVQNGTGTTPQTPSDTGSKVGNNNNNNDNPLPPTRKSNVGAITGGVLAPVSVIIILSIVFIFFRRRRKFHHEDTPVAQVEPFHHQSIYASSPTWGHPRNSIQSPNSSDTDTSGGYHVMSRKLARASGGSDFRANGAATPSRTAPTPPTGNFRSDLRLSQKISEMAQRGSQPSSISDGSSPRVIRHEDSGRRDVHHVNGSSDDIIELPPQYTPA</sequence>
<feature type="compositionally biased region" description="Polar residues" evidence="1">
    <location>
        <begin position="336"/>
        <end position="358"/>
    </location>
</feature>
<keyword evidence="4" id="KW-1185">Reference proteome</keyword>